<evidence type="ECO:0000313" key="2">
    <source>
        <dbReference type="EMBL" id="QJA97719.1"/>
    </source>
</evidence>
<feature type="coiled-coil region" evidence="1">
    <location>
        <begin position="76"/>
        <end position="107"/>
    </location>
</feature>
<proteinExistence type="predicted"/>
<reference evidence="2" key="1">
    <citation type="submission" date="2020-03" db="EMBL/GenBank/DDBJ databases">
        <title>The deep terrestrial virosphere.</title>
        <authorList>
            <person name="Holmfeldt K."/>
            <person name="Nilsson E."/>
            <person name="Simone D."/>
            <person name="Lopez-Fernandez M."/>
            <person name="Wu X."/>
            <person name="de Brujin I."/>
            <person name="Lundin D."/>
            <person name="Andersson A."/>
            <person name="Bertilsson S."/>
            <person name="Dopson M."/>
        </authorList>
    </citation>
    <scope>NUCLEOTIDE SEQUENCE</scope>
    <source>
        <strain evidence="2">MM415B05989</strain>
    </source>
</reference>
<keyword evidence="1" id="KW-0175">Coiled coil</keyword>
<name>A0A6M3LUF9_9ZZZZ</name>
<dbReference type="EMBL" id="MT143519">
    <property type="protein sequence ID" value="QJA97719.1"/>
    <property type="molecule type" value="Genomic_DNA"/>
</dbReference>
<dbReference type="AlphaFoldDB" id="A0A6M3LUF9"/>
<evidence type="ECO:0000256" key="1">
    <source>
        <dbReference type="SAM" id="Coils"/>
    </source>
</evidence>
<protein>
    <submittedName>
        <fullName evidence="2">Uncharacterized protein</fullName>
    </submittedName>
</protein>
<accession>A0A6M3LUF9</accession>
<gene>
    <name evidence="2" type="ORF">MM415B05989_0002</name>
</gene>
<sequence>MKAAEKNYAVQRVLEIERRKAQAVRDKYPDADKCLSNRDKVAMIKSGKAKIKKDVDYGGYRIDLDSIFVWPEDSKKVKAEKQLAEEIDKLDAQAQQVKDELMLGDEEKALALLRQFERE</sequence>
<organism evidence="2">
    <name type="scientific">viral metagenome</name>
    <dbReference type="NCBI Taxonomy" id="1070528"/>
    <lineage>
        <taxon>unclassified sequences</taxon>
        <taxon>metagenomes</taxon>
        <taxon>organismal metagenomes</taxon>
    </lineage>
</organism>